<dbReference type="InterPro" id="IPR052917">
    <property type="entry name" value="Stress-Dev_Protein"/>
</dbReference>
<dbReference type="Pfam" id="PF12674">
    <property type="entry name" value="Zn_ribbon_2"/>
    <property type="match status" value="1"/>
</dbReference>
<feature type="domain" description="General stress protein FMN-binding split barrel" evidence="2">
    <location>
        <begin position="97"/>
        <end position="218"/>
    </location>
</feature>
<dbReference type="Pfam" id="PF16242">
    <property type="entry name" value="Pyrid_ox_like"/>
    <property type="match status" value="1"/>
</dbReference>
<dbReference type="PANTHER" id="PTHR34818">
    <property type="entry name" value="PROTEIN BLI-3"/>
    <property type="match status" value="1"/>
</dbReference>
<dbReference type="PANTHER" id="PTHR34818:SF1">
    <property type="entry name" value="PROTEIN BLI-3"/>
    <property type="match status" value="1"/>
</dbReference>
<accession>A0ABX2AR22</accession>
<dbReference type="GeneID" id="82156489"/>
<evidence type="ECO:0000259" key="2">
    <source>
        <dbReference type="Pfam" id="PF16242"/>
    </source>
</evidence>
<dbReference type="Proteomes" id="UP001193734">
    <property type="component" value="Unassembled WGS sequence"/>
</dbReference>
<dbReference type="Gene3D" id="2.30.110.10">
    <property type="entry name" value="Electron Transport, Fmn-binding Protein, Chain A"/>
    <property type="match status" value="1"/>
</dbReference>
<dbReference type="RefSeq" id="WP_172176604.1">
    <property type="nucleotide sequence ID" value="NZ_CASGIA010000001.1"/>
</dbReference>
<comment type="caution">
    <text evidence="3">The sequence shown here is derived from an EMBL/GenBank/DDBJ whole genome shotgun (WGS) entry which is preliminary data.</text>
</comment>
<evidence type="ECO:0000259" key="1">
    <source>
        <dbReference type="Pfam" id="PF12674"/>
    </source>
</evidence>
<gene>
    <name evidence="3" type="ORF">HPS55_01795</name>
</gene>
<dbReference type="InterPro" id="IPR025868">
    <property type="entry name" value="Zn_ribbon_dom_put"/>
</dbReference>
<dbReference type="InterPro" id="IPR012349">
    <property type="entry name" value="Split_barrel_FMN-bd"/>
</dbReference>
<protein>
    <submittedName>
        <fullName evidence="3">Pyridoxamine 5'-phosphate oxidase family protein</fullName>
    </submittedName>
</protein>
<evidence type="ECO:0000313" key="3">
    <source>
        <dbReference type="EMBL" id="NPE13075.1"/>
    </source>
</evidence>
<dbReference type="EMBL" id="JABKKE010000002">
    <property type="protein sequence ID" value="NPE13075.1"/>
    <property type="molecule type" value="Genomic_DNA"/>
</dbReference>
<proteinExistence type="predicted"/>
<dbReference type="SUPFAM" id="SSF50475">
    <property type="entry name" value="FMN-binding split barrel"/>
    <property type="match status" value="1"/>
</dbReference>
<sequence length="226" mass="25595">MEQKFCQSCGMPLTDENKGTNADNSRSEDYCMYCYKEGKFTQDFNMNQMIEFCAQFTDQMNQATGWNLTPEQAKEQMRQFFPHLKRWKQKDERTLVEKATALLAQCQEVTLASVNADGFPRPVPMSKGSTAGCNEVWMATGADSVKTSDFGLNPKAGLCYSLHGDSVALRGTVEIVTDDRIRKEMWQDWYINHFPGGPADPNYVLLHFVGTEATVWINGEFAHETI</sequence>
<keyword evidence="4" id="KW-1185">Reference proteome</keyword>
<organism evidence="3 4">
    <name type="scientific">Xylanibacter rodentium</name>
    <dbReference type="NCBI Taxonomy" id="2736289"/>
    <lineage>
        <taxon>Bacteria</taxon>
        <taxon>Pseudomonadati</taxon>
        <taxon>Bacteroidota</taxon>
        <taxon>Bacteroidia</taxon>
        <taxon>Bacteroidales</taxon>
        <taxon>Prevotellaceae</taxon>
        <taxon>Xylanibacter</taxon>
    </lineage>
</organism>
<dbReference type="InterPro" id="IPR038725">
    <property type="entry name" value="YdaG_split_barrel_FMN-bd"/>
</dbReference>
<name>A0ABX2AR22_9BACT</name>
<feature type="domain" description="Putative zinc ribbon" evidence="1">
    <location>
        <begin position="5"/>
        <end position="88"/>
    </location>
</feature>
<reference evidence="3 4" key="1">
    <citation type="submission" date="2020-05" db="EMBL/GenBank/DDBJ databases">
        <title>Distinct polysaccharide utilization as determinants for interspecies competition between intestinal Prevotella spp.</title>
        <authorList>
            <person name="Galvez E.J.C."/>
            <person name="Iljazovic A."/>
            <person name="Strowig T."/>
        </authorList>
    </citation>
    <scope>NUCLEOTIDE SEQUENCE [LARGE SCALE GENOMIC DNA]</scope>
    <source>
        <strain evidence="3 4">PROD</strain>
    </source>
</reference>
<evidence type="ECO:0000313" key="4">
    <source>
        <dbReference type="Proteomes" id="UP001193734"/>
    </source>
</evidence>